<gene>
    <name evidence="2" type="ORF">A4U43_C01F29120</name>
</gene>
<dbReference type="AlphaFoldDB" id="A0A5P1FWU4"/>
<dbReference type="InterPro" id="IPR022143">
    <property type="entry name" value="DUF3675"/>
</dbReference>
<evidence type="ECO:0000256" key="1">
    <source>
        <dbReference type="SAM" id="Phobius"/>
    </source>
</evidence>
<keyword evidence="1" id="KW-0812">Transmembrane</keyword>
<sequence>MVPSYRGGFMESDYDFYSASNDRSTFCYRSVAIIFTTLLVLRHSLPLMIGEPEEYSVTLFSLHVLRTVGILIPVAVMARFIFIFQRRRHVQEARDVTISGSDEESLSVPSNYRRQRPNLILVR</sequence>
<dbReference type="Pfam" id="PF12428">
    <property type="entry name" value="DUF3675"/>
    <property type="match status" value="1"/>
</dbReference>
<dbReference type="PANTHER" id="PTHR23012:SF174">
    <property type="entry name" value="OS01G0121200 PROTEIN"/>
    <property type="match status" value="1"/>
</dbReference>
<dbReference type="InterPro" id="IPR033275">
    <property type="entry name" value="MARCH-like"/>
</dbReference>
<keyword evidence="1" id="KW-1133">Transmembrane helix</keyword>
<dbReference type="OMA" id="VMARFIF"/>
<evidence type="ECO:0000313" key="2">
    <source>
        <dbReference type="EMBL" id="ONK81441.1"/>
    </source>
</evidence>
<dbReference type="GO" id="GO:0016020">
    <property type="term" value="C:membrane"/>
    <property type="evidence" value="ECO:0007669"/>
    <property type="project" value="TreeGrafter"/>
</dbReference>
<feature type="transmembrane region" description="Helical" evidence="1">
    <location>
        <begin position="26"/>
        <end position="45"/>
    </location>
</feature>
<dbReference type="PANTHER" id="PTHR23012">
    <property type="entry name" value="RING/FYVE/PHD ZINC FINGER DOMAIN-CONTAINING"/>
    <property type="match status" value="1"/>
</dbReference>
<dbReference type="GO" id="GO:0016567">
    <property type="term" value="P:protein ubiquitination"/>
    <property type="evidence" value="ECO:0007669"/>
    <property type="project" value="TreeGrafter"/>
</dbReference>
<keyword evidence="1" id="KW-0472">Membrane</keyword>
<feature type="transmembrane region" description="Helical" evidence="1">
    <location>
        <begin position="65"/>
        <end position="84"/>
    </location>
</feature>
<proteinExistence type="predicted"/>
<organism evidence="2 3">
    <name type="scientific">Asparagus officinalis</name>
    <name type="common">Garden asparagus</name>
    <dbReference type="NCBI Taxonomy" id="4686"/>
    <lineage>
        <taxon>Eukaryota</taxon>
        <taxon>Viridiplantae</taxon>
        <taxon>Streptophyta</taxon>
        <taxon>Embryophyta</taxon>
        <taxon>Tracheophyta</taxon>
        <taxon>Spermatophyta</taxon>
        <taxon>Magnoliopsida</taxon>
        <taxon>Liliopsida</taxon>
        <taxon>Asparagales</taxon>
        <taxon>Asparagaceae</taxon>
        <taxon>Asparagoideae</taxon>
        <taxon>Asparagus</taxon>
    </lineage>
</organism>
<protein>
    <submittedName>
        <fullName evidence="2">Uncharacterized protein</fullName>
    </submittedName>
</protein>
<evidence type="ECO:0000313" key="3">
    <source>
        <dbReference type="Proteomes" id="UP000243459"/>
    </source>
</evidence>
<dbReference type="EMBL" id="CM007381">
    <property type="protein sequence ID" value="ONK81441.1"/>
    <property type="molecule type" value="Genomic_DNA"/>
</dbReference>
<dbReference type="GO" id="GO:0004842">
    <property type="term" value="F:ubiquitin-protein transferase activity"/>
    <property type="evidence" value="ECO:0007669"/>
    <property type="project" value="TreeGrafter"/>
</dbReference>
<name>A0A5P1FWU4_ASPOF</name>
<dbReference type="Proteomes" id="UP000243459">
    <property type="component" value="Chromosome 1"/>
</dbReference>
<reference evidence="3" key="1">
    <citation type="journal article" date="2017" name="Nat. Commun.">
        <title>The asparagus genome sheds light on the origin and evolution of a young Y chromosome.</title>
        <authorList>
            <person name="Harkess A."/>
            <person name="Zhou J."/>
            <person name="Xu C."/>
            <person name="Bowers J.E."/>
            <person name="Van der Hulst R."/>
            <person name="Ayyampalayam S."/>
            <person name="Mercati F."/>
            <person name="Riccardi P."/>
            <person name="McKain M.R."/>
            <person name="Kakrana A."/>
            <person name="Tang H."/>
            <person name="Ray J."/>
            <person name="Groenendijk J."/>
            <person name="Arikit S."/>
            <person name="Mathioni S.M."/>
            <person name="Nakano M."/>
            <person name="Shan H."/>
            <person name="Telgmann-Rauber A."/>
            <person name="Kanno A."/>
            <person name="Yue Z."/>
            <person name="Chen H."/>
            <person name="Li W."/>
            <person name="Chen Y."/>
            <person name="Xu X."/>
            <person name="Zhang Y."/>
            <person name="Luo S."/>
            <person name="Chen H."/>
            <person name="Gao J."/>
            <person name="Mao Z."/>
            <person name="Pires J.C."/>
            <person name="Luo M."/>
            <person name="Kudrna D."/>
            <person name="Wing R.A."/>
            <person name="Meyers B.C."/>
            <person name="Yi K."/>
            <person name="Kong H."/>
            <person name="Lavrijsen P."/>
            <person name="Sunseri F."/>
            <person name="Falavigna A."/>
            <person name="Ye Y."/>
            <person name="Leebens-Mack J.H."/>
            <person name="Chen G."/>
        </authorList>
    </citation>
    <scope>NUCLEOTIDE SEQUENCE [LARGE SCALE GENOMIC DNA]</scope>
    <source>
        <strain evidence="3">cv. DH0086</strain>
    </source>
</reference>
<accession>A0A5P1FWU4</accession>
<dbReference type="Gramene" id="ONK81441">
    <property type="protein sequence ID" value="ONK81441"/>
    <property type="gene ID" value="A4U43_C01F29120"/>
</dbReference>
<keyword evidence="3" id="KW-1185">Reference proteome</keyword>